<keyword evidence="1" id="KW-1133">Transmembrane helix</keyword>
<gene>
    <name evidence="2" type="ORF">PoB_001861100</name>
</gene>
<proteinExistence type="predicted"/>
<comment type="caution">
    <text evidence="2">The sequence shown here is derived from an EMBL/GenBank/DDBJ whole genome shotgun (WGS) entry which is preliminary data.</text>
</comment>
<name>A0AAV3YYE0_9GAST</name>
<dbReference type="EMBL" id="BLXT01002217">
    <property type="protein sequence ID" value="GFN92105.1"/>
    <property type="molecule type" value="Genomic_DNA"/>
</dbReference>
<organism evidence="2 3">
    <name type="scientific">Plakobranchus ocellatus</name>
    <dbReference type="NCBI Taxonomy" id="259542"/>
    <lineage>
        <taxon>Eukaryota</taxon>
        <taxon>Metazoa</taxon>
        <taxon>Spiralia</taxon>
        <taxon>Lophotrochozoa</taxon>
        <taxon>Mollusca</taxon>
        <taxon>Gastropoda</taxon>
        <taxon>Heterobranchia</taxon>
        <taxon>Euthyneura</taxon>
        <taxon>Panpulmonata</taxon>
        <taxon>Sacoglossa</taxon>
        <taxon>Placobranchoidea</taxon>
        <taxon>Plakobranchidae</taxon>
        <taxon>Plakobranchus</taxon>
    </lineage>
</organism>
<keyword evidence="1" id="KW-0812">Transmembrane</keyword>
<reference evidence="2 3" key="1">
    <citation type="journal article" date="2021" name="Elife">
        <title>Chloroplast acquisition without the gene transfer in kleptoplastic sea slugs, Plakobranchus ocellatus.</title>
        <authorList>
            <person name="Maeda T."/>
            <person name="Takahashi S."/>
            <person name="Yoshida T."/>
            <person name="Shimamura S."/>
            <person name="Takaki Y."/>
            <person name="Nagai Y."/>
            <person name="Toyoda A."/>
            <person name="Suzuki Y."/>
            <person name="Arimoto A."/>
            <person name="Ishii H."/>
            <person name="Satoh N."/>
            <person name="Nishiyama T."/>
            <person name="Hasebe M."/>
            <person name="Maruyama T."/>
            <person name="Minagawa J."/>
            <person name="Obokata J."/>
            <person name="Shigenobu S."/>
        </authorList>
    </citation>
    <scope>NUCLEOTIDE SEQUENCE [LARGE SCALE GENOMIC DNA]</scope>
</reference>
<evidence type="ECO:0000313" key="3">
    <source>
        <dbReference type="Proteomes" id="UP000735302"/>
    </source>
</evidence>
<feature type="transmembrane region" description="Helical" evidence="1">
    <location>
        <begin position="274"/>
        <end position="296"/>
    </location>
</feature>
<evidence type="ECO:0000256" key="1">
    <source>
        <dbReference type="SAM" id="Phobius"/>
    </source>
</evidence>
<protein>
    <submittedName>
        <fullName evidence="2">Fibrocystin-l</fullName>
    </submittedName>
</protein>
<keyword evidence="1" id="KW-0472">Membrane</keyword>
<sequence>MPGLATPHPTGWAVMPQNQILRWQNKTAMSKIHPRNLGPYAELKTANRLVGFPIKLVVRLEDKDTNSIITDIGWANLTWTATASIYDVAFCQSTLGGTLTVPFDPSTGMASFLNLQLNKPGKCPIKVVIKSRPADYTVKMVVFIDLMTQQQKNFVAEETHALELKFPIAYNSERALYWTAQVRNYYGDKPNMRITSDKHRGGSFMVTLNIEATSTGYKETLTTMCEEIEKDTTFTFDNTTVTMSKYLTVDGVAYYGVRCGDIKESNKGFDIETIYIIAIAIASLPIIALLAIVLFYSRPKAQATDQSAAQEGVMQQDISTHHRGDSRFHKDFSFSSVGTWADSLQGHS</sequence>
<dbReference type="Proteomes" id="UP000735302">
    <property type="component" value="Unassembled WGS sequence"/>
</dbReference>
<keyword evidence="3" id="KW-1185">Reference proteome</keyword>
<evidence type="ECO:0000313" key="2">
    <source>
        <dbReference type="EMBL" id="GFN92105.1"/>
    </source>
</evidence>
<accession>A0AAV3YYE0</accession>
<dbReference type="AlphaFoldDB" id="A0AAV3YYE0"/>